<dbReference type="PANTHER" id="PTHR33337:SF40">
    <property type="entry name" value="CENP-V_GFA DOMAIN-CONTAINING PROTEIN-RELATED"/>
    <property type="match status" value="1"/>
</dbReference>
<dbReference type="Proteomes" id="UP001370348">
    <property type="component" value="Chromosome"/>
</dbReference>
<comment type="similarity">
    <text evidence="1">Belongs to the Gfa family.</text>
</comment>
<evidence type="ECO:0000256" key="4">
    <source>
        <dbReference type="ARBA" id="ARBA00023239"/>
    </source>
</evidence>
<dbReference type="RefSeq" id="WP_394823308.1">
    <property type="nucleotide sequence ID" value="NZ_CP089984.1"/>
</dbReference>
<evidence type="ECO:0000256" key="2">
    <source>
        <dbReference type="ARBA" id="ARBA00022723"/>
    </source>
</evidence>
<protein>
    <submittedName>
        <fullName evidence="6">GFA family protein</fullName>
    </submittedName>
</protein>
<organism evidence="6 7">
    <name type="scientific">Pendulispora albinea</name>
    <dbReference type="NCBI Taxonomy" id="2741071"/>
    <lineage>
        <taxon>Bacteria</taxon>
        <taxon>Pseudomonadati</taxon>
        <taxon>Myxococcota</taxon>
        <taxon>Myxococcia</taxon>
        <taxon>Myxococcales</taxon>
        <taxon>Sorangiineae</taxon>
        <taxon>Pendulisporaceae</taxon>
        <taxon>Pendulispora</taxon>
    </lineage>
</organism>
<dbReference type="PANTHER" id="PTHR33337">
    <property type="entry name" value="GFA DOMAIN-CONTAINING PROTEIN"/>
    <property type="match status" value="1"/>
</dbReference>
<dbReference type="SUPFAM" id="SSF51316">
    <property type="entry name" value="Mss4-like"/>
    <property type="match status" value="1"/>
</dbReference>
<sequence>MRYEIDGPLRRITHCHCSMCRKFHGAGVGTYATLRRARLRVVAGEEALTVFASSDHATRSFCSRCGASLFFEDRDEPESVDVAIGTLDDEPDAMPWAHIFVADKAGWVDIRDELPRFEASPPSEPSTS</sequence>
<evidence type="ECO:0000313" key="6">
    <source>
        <dbReference type="EMBL" id="WXB13695.1"/>
    </source>
</evidence>
<reference evidence="6 7" key="1">
    <citation type="submission" date="2021-12" db="EMBL/GenBank/DDBJ databases">
        <title>Discovery of the Pendulisporaceae a myxobacterial family with distinct sporulation behavior and unique specialized metabolism.</title>
        <authorList>
            <person name="Garcia R."/>
            <person name="Popoff A."/>
            <person name="Bader C.D."/>
            <person name="Loehr J."/>
            <person name="Walesch S."/>
            <person name="Walt C."/>
            <person name="Boldt J."/>
            <person name="Bunk B."/>
            <person name="Haeckl F.J.F.P.J."/>
            <person name="Gunesch A.P."/>
            <person name="Birkelbach J."/>
            <person name="Nuebel U."/>
            <person name="Pietschmann T."/>
            <person name="Bach T."/>
            <person name="Mueller R."/>
        </authorList>
    </citation>
    <scope>NUCLEOTIDE SEQUENCE [LARGE SCALE GENOMIC DNA]</scope>
    <source>
        <strain evidence="6 7">MSr11954</strain>
    </source>
</reference>
<evidence type="ECO:0000259" key="5">
    <source>
        <dbReference type="PROSITE" id="PS51891"/>
    </source>
</evidence>
<proteinExistence type="inferred from homology"/>
<dbReference type="Pfam" id="PF04828">
    <property type="entry name" value="GFA"/>
    <property type="match status" value="1"/>
</dbReference>
<dbReference type="InterPro" id="IPR006913">
    <property type="entry name" value="CENP-V/GFA"/>
</dbReference>
<feature type="domain" description="CENP-V/GFA" evidence="5">
    <location>
        <begin position="1"/>
        <end position="97"/>
    </location>
</feature>
<dbReference type="Gene3D" id="3.90.1590.10">
    <property type="entry name" value="glutathione-dependent formaldehyde- activating enzyme (gfa)"/>
    <property type="match status" value="1"/>
</dbReference>
<evidence type="ECO:0000256" key="3">
    <source>
        <dbReference type="ARBA" id="ARBA00022833"/>
    </source>
</evidence>
<keyword evidence="7" id="KW-1185">Reference proteome</keyword>
<keyword evidence="2" id="KW-0479">Metal-binding</keyword>
<dbReference type="EMBL" id="CP089984">
    <property type="protein sequence ID" value="WXB13695.1"/>
    <property type="molecule type" value="Genomic_DNA"/>
</dbReference>
<keyword evidence="4" id="KW-0456">Lyase</keyword>
<evidence type="ECO:0000256" key="1">
    <source>
        <dbReference type="ARBA" id="ARBA00005495"/>
    </source>
</evidence>
<keyword evidence="3" id="KW-0862">Zinc</keyword>
<dbReference type="PROSITE" id="PS51891">
    <property type="entry name" value="CENP_V_GFA"/>
    <property type="match status" value="1"/>
</dbReference>
<evidence type="ECO:0000313" key="7">
    <source>
        <dbReference type="Proteomes" id="UP001370348"/>
    </source>
</evidence>
<dbReference type="InterPro" id="IPR011057">
    <property type="entry name" value="Mss4-like_sf"/>
</dbReference>
<name>A0ABZ2LX39_9BACT</name>
<accession>A0ABZ2LX39</accession>
<gene>
    <name evidence="6" type="ORF">LZC94_38400</name>
</gene>